<name>A0AAV1IMH3_9CHLO</name>
<evidence type="ECO:0000313" key="6">
    <source>
        <dbReference type="Proteomes" id="UP001314263"/>
    </source>
</evidence>
<accession>A0AAV1IMH3</accession>
<dbReference type="PROSITE" id="PS01031">
    <property type="entry name" value="SHSP"/>
    <property type="match status" value="1"/>
</dbReference>
<evidence type="ECO:0000256" key="2">
    <source>
        <dbReference type="RuleBase" id="RU003616"/>
    </source>
</evidence>
<evidence type="ECO:0000256" key="3">
    <source>
        <dbReference type="SAM" id="MobiDB-lite"/>
    </source>
</evidence>
<evidence type="ECO:0000256" key="1">
    <source>
        <dbReference type="PROSITE-ProRule" id="PRU00285"/>
    </source>
</evidence>
<feature type="compositionally biased region" description="Low complexity" evidence="3">
    <location>
        <begin position="57"/>
        <end position="69"/>
    </location>
</feature>
<dbReference type="EMBL" id="CAUYUE010000018">
    <property type="protein sequence ID" value="CAK0787836.1"/>
    <property type="molecule type" value="Genomic_DNA"/>
</dbReference>
<gene>
    <name evidence="5" type="ORF">CVIRNUC_011058</name>
</gene>
<comment type="similarity">
    <text evidence="1 2">Belongs to the small heat shock protein (HSP20) family.</text>
</comment>
<feature type="domain" description="SHSP" evidence="4">
    <location>
        <begin position="1"/>
        <end position="136"/>
    </location>
</feature>
<dbReference type="Gene3D" id="2.60.40.790">
    <property type="match status" value="1"/>
</dbReference>
<dbReference type="InterPro" id="IPR008978">
    <property type="entry name" value="HSP20-like_chaperone"/>
</dbReference>
<feature type="compositionally biased region" description="Basic and acidic residues" evidence="3">
    <location>
        <begin position="70"/>
        <end position="88"/>
    </location>
</feature>
<protein>
    <recommendedName>
        <fullName evidence="4">SHSP domain-containing protein</fullName>
    </recommendedName>
</protein>
<evidence type="ECO:0000259" key="4">
    <source>
        <dbReference type="PROSITE" id="PS01031"/>
    </source>
</evidence>
<keyword evidence="6" id="KW-1185">Reference proteome</keyword>
<dbReference type="AlphaFoldDB" id="A0AAV1IMH3"/>
<proteinExistence type="inferred from homology"/>
<organism evidence="5 6">
    <name type="scientific">Coccomyxa viridis</name>
    <dbReference type="NCBI Taxonomy" id="1274662"/>
    <lineage>
        <taxon>Eukaryota</taxon>
        <taxon>Viridiplantae</taxon>
        <taxon>Chlorophyta</taxon>
        <taxon>core chlorophytes</taxon>
        <taxon>Trebouxiophyceae</taxon>
        <taxon>Trebouxiophyceae incertae sedis</taxon>
        <taxon>Coccomyxaceae</taxon>
        <taxon>Coccomyxa</taxon>
    </lineage>
</organism>
<comment type="caution">
    <text evidence="5">The sequence shown here is derived from an EMBL/GenBank/DDBJ whole genome shotgun (WGS) entry which is preliminary data.</text>
</comment>
<sequence length="136" mass="15730">MAYMVADRRPDPVEKVFYNRRPRFRDPQQIPINVKEVNVNGDVLTIWVPTEEDKQPEGQQTGQAGQQAAKQEEQAKTTADTDTKREISTKFLPRQIRLPQDANTQDIKAEYTDGILTIITHKDLKKRNKKNEIKVQ</sequence>
<reference evidence="5 6" key="1">
    <citation type="submission" date="2023-10" db="EMBL/GenBank/DDBJ databases">
        <authorList>
            <person name="Maclean D."/>
            <person name="Macfadyen A."/>
        </authorList>
    </citation>
    <scope>NUCLEOTIDE SEQUENCE [LARGE SCALE GENOMIC DNA]</scope>
</reference>
<dbReference type="Pfam" id="PF00011">
    <property type="entry name" value="HSP20"/>
    <property type="match status" value="1"/>
</dbReference>
<evidence type="ECO:0000313" key="5">
    <source>
        <dbReference type="EMBL" id="CAK0787836.1"/>
    </source>
</evidence>
<dbReference type="InterPro" id="IPR002068">
    <property type="entry name" value="A-crystallin/Hsp20_dom"/>
</dbReference>
<dbReference type="Proteomes" id="UP001314263">
    <property type="component" value="Unassembled WGS sequence"/>
</dbReference>
<dbReference type="SUPFAM" id="SSF49764">
    <property type="entry name" value="HSP20-like chaperones"/>
    <property type="match status" value="1"/>
</dbReference>
<feature type="region of interest" description="Disordered" evidence="3">
    <location>
        <begin position="48"/>
        <end position="88"/>
    </location>
</feature>